<dbReference type="OrthoDB" id="10511at2157"/>
<keyword evidence="4" id="KW-1185">Reference proteome</keyword>
<dbReference type="GO" id="GO:0016627">
    <property type="term" value="F:oxidoreductase activity, acting on the CH-CH group of donors"/>
    <property type="evidence" value="ECO:0007669"/>
    <property type="project" value="TreeGrafter"/>
</dbReference>
<dbReference type="InterPro" id="IPR011576">
    <property type="entry name" value="Pyridox_Oxase_N"/>
</dbReference>
<evidence type="ECO:0000259" key="2">
    <source>
        <dbReference type="Pfam" id="PF01243"/>
    </source>
</evidence>
<evidence type="ECO:0000256" key="1">
    <source>
        <dbReference type="ARBA" id="ARBA00023002"/>
    </source>
</evidence>
<dbReference type="InterPro" id="IPR019920">
    <property type="entry name" value="F420-binding_dom_put"/>
</dbReference>
<dbReference type="GO" id="GO:0070967">
    <property type="term" value="F:coenzyme F420 binding"/>
    <property type="evidence" value="ECO:0007669"/>
    <property type="project" value="TreeGrafter"/>
</dbReference>
<dbReference type="InterPro" id="IPR012349">
    <property type="entry name" value="Split_barrel_FMN-bd"/>
</dbReference>
<dbReference type="SUPFAM" id="SSF50475">
    <property type="entry name" value="FMN-binding split barrel"/>
    <property type="match status" value="1"/>
</dbReference>
<dbReference type="PANTHER" id="PTHR35176:SF6">
    <property type="entry name" value="HEME OXYGENASE HI_0854-RELATED"/>
    <property type="match status" value="1"/>
</dbReference>
<proteinExistence type="predicted"/>
<dbReference type="GO" id="GO:0005829">
    <property type="term" value="C:cytosol"/>
    <property type="evidence" value="ECO:0007669"/>
    <property type="project" value="TreeGrafter"/>
</dbReference>
<keyword evidence="1" id="KW-0560">Oxidoreductase</keyword>
<evidence type="ECO:0000313" key="3">
    <source>
        <dbReference type="EMBL" id="QLH77347.1"/>
    </source>
</evidence>
<dbReference type="PANTHER" id="PTHR35176">
    <property type="entry name" value="HEME OXYGENASE HI_0854-RELATED"/>
    <property type="match status" value="1"/>
</dbReference>
<organism evidence="3 4">
    <name type="scientific">Halosimplex rubrum</name>
    <dbReference type="NCBI Taxonomy" id="869889"/>
    <lineage>
        <taxon>Archaea</taxon>
        <taxon>Methanobacteriati</taxon>
        <taxon>Methanobacteriota</taxon>
        <taxon>Stenosarchaea group</taxon>
        <taxon>Halobacteria</taxon>
        <taxon>Halobacteriales</taxon>
        <taxon>Haloarculaceae</taxon>
        <taxon>Halosimplex</taxon>
    </lineage>
</organism>
<feature type="domain" description="Pyridoxamine 5'-phosphate oxidase N-terminal" evidence="2">
    <location>
        <begin position="6"/>
        <end position="132"/>
    </location>
</feature>
<dbReference type="EMBL" id="CP058910">
    <property type="protein sequence ID" value="QLH77347.1"/>
    <property type="molecule type" value="Genomic_DNA"/>
</dbReference>
<dbReference type="Gene3D" id="2.30.110.10">
    <property type="entry name" value="Electron Transport, Fmn-binding Protein, Chain A"/>
    <property type="match status" value="1"/>
</dbReference>
<dbReference type="Pfam" id="PF01243">
    <property type="entry name" value="PNPOx_N"/>
    <property type="match status" value="1"/>
</dbReference>
<name>A0A7D5SQ53_9EURY</name>
<protein>
    <submittedName>
        <fullName evidence="3">PPOX class F420-dependent oxidoreductase</fullName>
    </submittedName>
</protein>
<accession>A0A7D5SQ53</accession>
<dbReference type="RefSeq" id="WP_179911275.1">
    <property type="nucleotide sequence ID" value="NZ_CP058910.1"/>
</dbReference>
<dbReference type="GeneID" id="56077917"/>
<dbReference type="AlphaFoldDB" id="A0A7D5SQ53"/>
<reference evidence="3 4" key="1">
    <citation type="submission" date="2020-07" db="EMBL/GenBank/DDBJ databases">
        <title>Halosimplex pelagicum sp. nov. and Halosimplex rubrum sp. nov., isolated from salted brown alga Laminaria, and emended description of the genus Halosimplex.</title>
        <authorList>
            <person name="Cui H."/>
        </authorList>
    </citation>
    <scope>NUCLEOTIDE SEQUENCE [LARGE SCALE GENOMIC DNA]</scope>
    <source>
        <strain evidence="3 4">R27</strain>
    </source>
</reference>
<evidence type="ECO:0000313" key="4">
    <source>
        <dbReference type="Proteomes" id="UP000509667"/>
    </source>
</evidence>
<dbReference type="NCBIfam" id="TIGR03618">
    <property type="entry name" value="Rv1155_F420"/>
    <property type="match status" value="1"/>
</dbReference>
<sequence length="136" mass="15186">MSSIPESSHELFEKETYAHFATLTPAGFPHVTPVWIDYDPDADRVLVNTARGRRKERNVREDPRVGVSMVDPDDAYRYCSVIGEVTALTEDGAEDHIDGLAARYLGTETYPGYENDPGPRVIVEIRPDEVFTADVS</sequence>
<dbReference type="KEGG" id="hrr:HZS55_08600"/>
<dbReference type="Proteomes" id="UP000509667">
    <property type="component" value="Chromosome"/>
</dbReference>
<gene>
    <name evidence="3" type="ORF">HZS55_08600</name>
</gene>
<dbReference type="InterPro" id="IPR052019">
    <property type="entry name" value="F420H2_bilvrd_red/Heme_oxyg"/>
</dbReference>